<evidence type="ECO:0000313" key="2">
    <source>
        <dbReference type="Proteomes" id="UP000617555"/>
    </source>
</evidence>
<comment type="caution">
    <text evidence="1">The sequence shown here is derived from an EMBL/GenBank/DDBJ whole genome shotgun (WGS) entry which is preliminary data.</text>
</comment>
<name>A0ABQ1JGH5_9GAMM</name>
<protein>
    <submittedName>
        <fullName evidence="1">Uncharacterized protein</fullName>
    </submittedName>
</protein>
<proteinExistence type="predicted"/>
<evidence type="ECO:0000313" key="1">
    <source>
        <dbReference type="EMBL" id="GGB65982.1"/>
    </source>
</evidence>
<accession>A0ABQ1JGH5</accession>
<dbReference type="Proteomes" id="UP000617555">
    <property type="component" value="Unassembled WGS sequence"/>
</dbReference>
<keyword evidence="2" id="KW-1185">Reference proteome</keyword>
<sequence>MDYMIKSFNNRINCTSPDEVIDTLASQFRGQHVTVIKTLCSGIRQAHFVTVLSSGVLLDSYKLTPFEIEG</sequence>
<reference evidence="2" key="1">
    <citation type="journal article" date="2019" name="Int. J. Syst. Evol. Microbiol.">
        <title>The Global Catalogue of Microorganisms (GCM) 10K type strain sequencing project: providing services to taxonomists for standard genome sequencing and annotation.</title>
        <authorList>
            <consortium name="The Broad Institute Genomics Platform"/>
            <consortium name="The Broad Institute Genome Sequencing Center for Infectious Disease"/>
            <person name="Wu L."/>
            <person name="Ma J."/>
        </authorList>
    </citation>
    <scope>NUCLEOTIDE SEQUENCE [LARGE SCALE GENOMIC DNA]</scope>
    <source>
        <strain evidence="2">CGMCC 1.15339</strain>
    </source>
</reference>
<gene>
    <name evidence="1" type="ORF">GCM10011607_28350</name>
</gene>
<dbReference type="EMBL" id="BMII01000024">
    <property type="protein sequence ID" value="GGB65982.1"/>
    <property type="molecule type" value="Genomic_DNA"/>
</dbReference>
<organism evidence="1 2">
    <name type="scientific">Shewanella inventionis</name>
    <dbReference type="NCBI Taxonomy" id="1738770"/>
    <lineage>
        <taxon>Bacteria</taxon>
        <taxon>Pseudomonadati</taxon>
        <taxon>Pseudomonadota</taxon>
        <taxon>Gammaproteobacteria</taxon>
        <taxon>Alteromonadales</taxon>
        <taxon>Shewanellaceae</taxon>
        <taxon>Shewanella</taxon>
    </lineage>
</organism>